<gene>
    <name evidence="1" type="ORF">SAMN04488109_6158</name>
</gene>
<sequence length="117" mass="13376">MKKDEQNATLQMPTLLEITNKAIQDGYTENFKVVSEGLTSGKEEKFYTPQEISIANFHRFEGYSNTDDNAVVYFIETNDGVKGLLIDAYGAYADAKQSNFIREVEDMQNHIKKNLRK</sequence>
<reference evidence="1 2" key="1">
    <citation type="submission" date="2016-11" db="EMBL/GenBank/DDBJ databases">
        <authorList>
            <person name="Jaros S."/>
            <person name="Januszkiewicz K."/>
            <person name="Wedrychowicz H."/>
        </authorList>
    </citation>
    <scope>NUCLEOTIDE SEQUENCE [LARGE SCALE GENOMIC DNA]</scope>
    <source>
        <strain evidence="1 2">DSM 24574</strain>
    </source>
</reference>
<organism evidence="1 2">
    <name type="scientific">Chryseolinea serpens</name>
    <dbReference type="NCBI Taxonomy" id="947013"/>
    <lineage>
        <taxon>Bacteria</taxon>
        <taxon>Pseudomonadati</taxon>
        <taxon>Bacteroidota</taxon>
        <taxon>Cytophagia</taxon>
        <taxon>Cytophagales</taxon>
        <taxon>Fulvivirgaceae</taxon>
        <taxon>Chryseolinea</taxon>
    </lineage>
</organism>
<evidence type="ECO:0000313" key="2">
    <source>
        <dbReference type="Proteomes" id="UP000184212"/>
    </source>
</evidence>
<evidence type="ECO:0008006" key="3">
    <source>
        <dbReference type="Google" id="ProtNLM"/>
    </source>
</evidence>
<dbReference type="EMBL" id="FQWQ01000005">
    <property type="protein sequence ID" value="SHH92721.1"/>
    <property type="molecule type" value="Genomic_DNA"/>
</dbReference>
<accession>A0A1M5WYX4</accession>
<protein>
    <recommendedName>
        <fullName evidence="3">Phosphoribosylpyrophosphate synthetase</fullName>
    </recommendedName>
</protein>
<proteinExistence type="predicted"/>
<dbReference type="RefSeq" id="WP_073142254.1">
    <property type="nucleotide sequence ID" value="NZ_FQWQ01000005.1"/>
</dbReference>
<keyword evidence="2" id="KW-1185">Reference proteome</keyword>
<name>A0A1M5WYX4_9BACT</name>
<dbReference type="AlphaFoldDB" id="A0A1M5WYX4"/>
<dbReference type="STRING" id="947013.SAMN04488109_6158"/>
<evidence type="ECO:0000313" key="1">
    <source>
        <dbReference type="EMBL" id="SHH92721.1"/>
    </source>
</evidence>
<dbReference type="Proteomes" id="UP000184212">
    <property type="component" value="Unassembled WGS sequence"/>
</dbReference>
<dbReference type="OrthoDB" id="8418771at2"/>